<evidence type="ECO:0000313" key="2">
    <source>
        <dbReference type="Proteomes" id="UP001169242"/>
    </source>
</evidence>
<sequence>MNQENEKTVQPETVEPITYDEAFKKLGAFIQKTRKEEREQEAVKSEDDHA</sequence>
<comment type="caution">
    <text evidence="1">The sequence shown here is derived from an EMBL/GenBank/DDBJ whole genome shotgun (WGS) entry which is preliminary data.</text>
</comment>
<keyword evidence="2" id="KW-1185">Reference proteome</keyword>
<dbReference type="EMBL" id="JAQIFT010000068">
    <property type="protein sequence ID" value="MDA3733752.1"/>
    <property type="molecule type" value="Genomic_DNA"/>
</dbReference>
<proteinExistence type="predicted"/>
<accession>A0AA42DT00</accession>
<evidence type="ECO:0000313" key="1">
    <source>
        <dbReference type="EMBL" id="MDA3733752.1"/>
    </source>
</evidence>
<name>A0AA42DT00_9FIRM</name>
<dbReference type="RefSeq" id="WP_154668845.1">
    <property type="nucleotide sequence ID" value="NZ_JAQIFT010000068.1"/>
</dbReference>
<dbReference type="Proteomes" id="UP001169242">
    <property type="component" value="Unassembled WGS sequence"/>
</dbReference>
<protein>
    <submittedName>
        <fullName evidence="1">Uncharacterized protein</fullName>
    </submittedName>
</protein>
<reference evidence="1" key="1">
    <citation type="journal article" date="2023" name="Int. J. Syst. Evol. Microbiol.">
        <title>&lt;i&gt;Holtiella tumoricola&lt;/i&gt; gen. nov. sp. nov., isolated from a human clinical sample.</title>
        <authorList>
            <person name="Allen-Vercoe E."/>
            <person name="Daigneault M.C."/>
            <person name="Vancuren S.J."/>
            <person name="Cochrane K."/>
            <person name="O'Neal L.L."/>
            <person name="Sankaranarayanan K."/>
            <person name="Lawson P.A."/>
        </authorList>
    </citation>
    <scope>NUCLEOTIDE SEQUENCE</scope>
    <source>
        <strain evidence="1">CC70A</strain>
    </source>
</reference>
<dbReference type="AlphaFoldDB" id="A0AA42DT00"/>
<gene>
    <name evidence="1" type="ORF">PBV87_19970</name>
</gene>
<organism evidence="1 2">
    <name type="scientific">Holtiella tumoricola</name>
    <dbReference type="NCBI Taxonomy" id="3018743"/>
    <lineage>
        <taxon>Bacteria</taxon>
        <taxon>Bacillati</taxon>
        <taxon>Bacillota</taxon>
        <taxon>Clostridia</taxon>
        <taxon>Lachnospirales</taxon>
        <taxon>Cellulosilyticaceae</taxon>
        <taxon>Holtiella</taxon>
    </lineage>
</organism>